<dbReference type="EMBL" id="MU253751">
    <property type="protein sequence ID" value="KAG9248341.1"/>
    <property type="molecule type" value="Genomic_DNA"/>
</dbReference>
<feature type="compositionally biased region" description="Polar residues" evidence="1">
    <location>
        <begin position="209"/>
        <end position="228"/>
    </location>
</feature>
<gene>
    <name evidence="2" type="ORF">BJ878DRAFT_538478</name>
</gene>
<proteinExistence type="predicted"/>
<dbReference type="OrthoDB" id="5244622at2759"/>
<comment type="caution">
    <text evidence="2">The sequence shown here is derived from an EMBL/GenBank/DDBJ whole genome shotgun (WGS) entry which is preliminary data.</text>
</comment>
<reference evidence="2" key="1">
    <citation type="journal article" date="2021" name="IMA Fungus">
        <title>Genomic characterization of three marine fungi, including Emericellopsis atlantica sp. nov. with signatures of a generalist lifestyle and marine biomass degradation.</title>
        <authorList>
            <person name="Hagestad O.C."/>
            <person name="Hou L."/>
            <person name="Andersen J.H."/>
            <person name="Hansen E.H."/>
            <person name="Altermark B."/>
            <person name="Li C."/>
            <person name="Kuhnert E."/>
            <person name="Cox R.J."/>
            <person name="Crous P.W."/>
            <person name="Spatafora J.W."/>
            <person name="Lail K."/>
            <person name="Amirebrahimi M."/>
            <person name="Lipzen A."/>
            <person name="Pangilinan J."/>
            <person name="Andreopoulos W."/>
            <person name="Hayes R.D."/>
            <person name="Ng V."/>
            <person name="Grigoriev I.V."/>
            <person name="Jackson S.A."/>
            <person name="Sutton T.D.S."/>
            <person name="Dobson A.D.W."/>
            <person name="Rama T."/>
        </authorList>
    </citation>
    <scope>NUCLEOTIDE SEQUENCE</scope>
    <source>
        <strain evidence="2">TRa3180A</strain>
    </source>
</reference>
<sequence>MSSRQTDKAEGLDTITTQSAQSSAQQPTSNHTRTQTKDDEIAELKIQNAVPKNELNYLDQAREDALKGTIYLTKTLVSLGTFGLDMSLFGGESKACNLKELKNLRLCGPSDNNVGDKPVATVTNSSGSPLDQYSGPTFLDSWKAIANHAAGTNQDIGIHSLNDVLQSELGDDEQVGSQLSRIASIPAAPAPTVREVGFAAGASFRGNTYDNKASEDQANGQLPTSSLVAPTGPRADQRSLQPLSNQEREDAIHLHRRSAPGKEARMLPEVFRYGVFYEPEDHDTNFMRTVVISNISAGTKLGEVLARVHGGAIVKSLMGNTMTLREGMTVLIQFADEVAADDYVSYTASRPLAFGPLQTHVNLRKLDLPTYPSFALTRSMKQHGQTRCLVIKQFPEDQAVAKLKPLVASGNQHRYENLLNIHFEGDNLHLEFSSVGAAGSIFGLLSNRPPYRYLEIGFEQDPCDVPVEDFENAQIQHSPVSADRYHGAEFGSASTSSSMGEHVNIPSLNGSGTKSEVRWADEVSESEKGDSATAREVSAPEVKASDIAIPEVSVPEVTIAEVSAPAVSATSVPARVFPLVDHFVQGDFSMYDVFGGGPVATPIINLDEYNLPDGSDSDHDDNNNPSPPSGHTVAVGPTLLVYYQVEGPINQRQCRQSSSWARRLESLMPAVPKPAATAIEGGLLAPASYETPLR</sequence>
<evidence type="ECO:0000313" key="2">
    <source>
        <dbReference type="EMBL" id="KAG9248341.1"/>
    </source>
</evidence>
<name>A0A9P8CK97_9HELO</name>
<accession>A0A9P8CK97</accession>
<feature type="region of interest" description="Disordered" evidence="1">
    <location>
        <begin position="209"/>
        <end position="249"/>
    </location>
</feature>
<evidence type="ECO:0000313" key="3">
    <source>
        <dbReference type="Proteomes" id="UP000887226"/>
    </source>
</evidence>
<feature type="region of interest" description="Disordered" evidence="1">
    <location>
        <begin position="608"/>
        <end position="631"/>
    </location>
</feature>
<feature type="compositionally biased region" description="Basic and acidic residues" evidence="1">
    <location>
        <begin position="1"/>
        <end position="11"/>
    </location>
</feature>
<evidence type="ECO:0000256" key="1">
    <source>
        <dbReference type="SAM" id="MobiDB-lite"/>
    </source>
</evidence>
<organism evidence="2 3">
    <name type="scientific">Calycina marina</name>
    <dbReference type="NCBI Taxonomy" id="1763456"/>
    <lineage>
        <taxon>Eukaryota</taxon>
        <taxon>Fungi</taxon>
        <taxon>Dikarya</taxon>
        <taxon>Ascomycota</taxon>
        <taxon>Pezizomycotina</taxon>
        <taxon>Leotiomycetes</taxon>
        <taxon>Helotiales</taxon>
        <taxon>Pezizellaceae</taxon>
        <taxon>Calycina</taxon>
    </lineage>
</organism>
<feature type="region of interest" description="Disordered" evidence="1">
    <location>
        <begin position="491"/>
        <end position="516"/>
    </location>
</feature>
<protein>
    <submittedName>
        <fullName evidence="2">Uncharacterized protein</fullName>
    </submittedName>
</protein>
<keyword evidence="3" id="KW-1185">Reference proteome</keyword>
<feature type="compositionally biased region" description="Low complexity" evidence="1">
    <location>
        <begin position="14"/>
        <end position="29"/>
    </location>
</feature>
<feature type="region of interest" description="Disordered" evidence="1">
    <location>
        <begin position="1"/>
        <end position="39"/>
    </location>
</feature>
<dbReference type="AlphaFoldDB" id="A0A9P8CK97"/>
<dbReference type="Proteomes" id="UP000887226">
    <property type="component" value="Unassembled WGS sequence"/>
</dbReference>